<feature type="domain" description="N-acetyltransferase" evidence="3">
    <location>
        <begin position="17"/>
        <end position="152"/>
    </location>
</feature>
<keyword evidence="1" id="KW-0808">Transferase</keyword>
<dbReference type="GO" id="GO:0016747">
    <property type="term" value="F:acyltransferase activity, transferring groups other than amino-acyl groups"/>
    <property type="evidence" value="ECO:0007669"/>
    <property type="project" value="InterPro"/>
</dbReference>
<evidence type="ECO:0000313" key="4">
    <source>
        <dbReference type="EMBL" id="CAB4916264.1"/>
    </source>
</evidence>
<dbReference type="PANTHER" id="PTHR43877:SF2">
    <property type="entry name" value="AMINOALKYLPHOSPHONATE N-ACETYLTRANSFERASE-RELATED"/>
    <property type="match status" value="1"/>
</dbReference>
<dbReference type="CDD" id="cd04301">
    <property type="entry name" value="NAT_SF"/>
    <property type="match status" value="1"/>
</dbReference>
<dbReference type="InterPro" id="IPR016181">
    <property type="entry name" value="Acyl_CoA_acyltransferase"/>
</dbReference>
<dbReference type="PROSITE" id="PS51186">
    <property type="entry name" value="GNAT"/>
    <property type="match status" value="1"/>
</dbReference>
<name>A0A6J7H9H7_9ZZZZ</name>
<dbReference type="Gene3D" id="3.40.630.30">
    <property type="match status" value="1"/>
</dbReference>
<dbReference type="SUPFAM" id="SSF55729">
    <property type="entry name" value="Acyl-CoA N-acyltransferases (Nat)"/>
    <property type="match status" value="1"/>
</dbReference>
<organism evidence="4">
    <name type="scientific">freshwater metagenome</name>
    <dbReference type="NCBI Taxonomy" id="449393"/>
    <lineage>
        <taxon>unclassified sequences</taxon>
        <taxon>metagenomes</taxon>
        <taxon>ecological metagenomes</taxon>
    </lineage>
</organism>
<accession>A0A6J7H9H7</accession>
<protein>
    <submittedName>
        <fullName evidence="4">Unannotated protein</fullName>
    </submittedName>
</protein>
<reference evidence="4" key="1">
    <citation type="submission" date="2020-05" db="EMBL/GenBank/DDBJ databases">
        <authorList>
            <person name="Chiriac C."/>
            <person name="Salcher M."/>
            <person name="Ghai R."/>
            <person name="Kavagutti S V."/>
        </authorList>
    </citation>
    <scope>NUCLEOTIDE SEQUENCE</scope>
</reference>
<dbReference type="AlphaFoldDB" id="A0A6J7H9H7"/>
<dbReference type="EMBL" id="CAFBMQ010000177">
    <property type="protein sequence ID" value="CAB4916264.1"/>
    <property type="molecule type" value="Genomic_DNA"/>
</dbReference>
<dbReference type="Pfam" id="PF13673">
    <property type="entry name" value="Acetyltransf_10"/>
    <property type="match status" value="1"/>
</dbReference>
<dbReference type="InterPro" id="IPR050832">
    <property type="entry name" value="Bact_Acetyltransf"/>
</dbReference>
<keyword evidence="2" id="KW-0012">Acyltransferase</keyword>
<evidence type="ECO:0000256" key="2">
    <source>
        <dbReference type="ARBA" id="ARBA00023315"/>
    </source>
</evidence>
<evidence type="ECO:0000256" key="1">
    <source>
        <dbReference type="ARBA" id="ARBA00022679"/>
    </source>
</evidence>
<gene>
    <name evidence="4" type="ORF">UFOPK3609_01161</name>
</gene>
<sequence>MTLPPVELGAFPRERAGELLTLQRAAYVTEAQLYADARLPALTQTLPELVAELAGSSCLAAWHGPRLVGAVRTREVDGVLHIGRLVVAPDLQGHGIGSRLLAAAEAASGCATATLFTGHLSEANLGLYRRRGYVETHREQLSPTVELVHLAKQLVR</sequence>
<evidence type="ECO:0000259" key="3">
    <source>
        <dbReference type="PROSITE" id="PS51186"/>
    </source>
</evidence>
<dbReference type="PANTHER" id="PTHR43877">
    <property type="entry name" value="AMINOALKYLPHOSPHONATE N-ACETYLTRANSFERASE-RELATED-RELATED"/>
    <property type="match status" value="1"/>
</dbReference>
<dbReference type="InterPro" id="IPR000182">
    <property type="entry name" value="GNAT_dom"/>
</dbReference>
<proteinExistence type="predicted"/>